<feature type="transmembrane region" description="Helical" evidence="1">
    <location>
        <begin position="92"/>
        <end position="112"/>
    </location>
</feature>
<feature type="transmembrane region" description="Helical" evidence="1">
    <location>
        <begin position="124"/>
        <end position="140"/>
    </location>
</feature>
<dbReference type="GO" id="GO:0004175">
    <property type="term" value="F:endopeptidase activity"/>
    <property type="evidence" value="ECO:0007669"/>
    <property type="project" value="UniProtKB-ARBA"/>
</dbReference>
<gene>
    <name evidence="3" type="ORF">B4135_1140</name>
</gene>
<keyword evidence="1" id="KW-0812">Transmembrane</keyword>
<protein>
    <recommendedName>
        <fullName evidence="2">CAAX prenyl protease 2/Lysostaphin resistance protein A-like domain-containing protein</fullName>
    </recommendedName>
</protein>
<dbReference type="AlphaFoldDB" id="A0A150MDM9"/>
<feature type="transmembrane region" description="Helical" evidence="1">
    <location>
        <begin position="152"/>
        <end position="183"/>
    </location>
</feature>
<organism evidence="3 4">
    <name type="scientific">Caldibacillus debilis</name>
    <dbReference type="NCBI Taxonomy" id="301148"/>
    <lineage>
        <taxon>Bacteria</taxon>
        <taxon>Bacillati</taxon>
        <taxon>Bacillota</taxon>
        <taxon>Bacilli</taxon>
        <taxon>Bacillales</taxon>
        <taxon>Bacillaceae</taxon>
        <taxon>Caldibacillus</taxon>
    </lineage>
</organism>
<keyword evidence="1" id="KW-0472">Membrane</keyword>
<dbReference type="Pfam" id="PF02517">
    <property type="entry name" value="Rce1-like"/>
    <property type="match status" value="1"/>
</dbReference>
<feature type="transmembrane region" description="Helical" evidence="1">
    <location>
        <begin position="6"/>
        <end position="25"/>
    </location>
</feature>
<accession>A0A150MDM9</accession>
<proteinExistence type="predicted"/>
<dbReference type="RefSeq" id="WP_061567947.1">
    <property type="nucleotide sequence ID" value="NZ_LQYT01000009.1"/>
</dbReference>
<dbReference type="GO" id="GO:0080120">
    <property type="term" value="P:CAAX-box protein maturation"/>
    <property type="evidence" value="ECO:0007669"/>
    <property type="project" value="UniProtKB-ARBA"/>
</dbReference>
<dbReference type="STRING" id="301148.B4135_1140"/>
<feature type="transmembrane region" description="Helical" evidence="1">
    <location>
        <begin position="37"/>
        <end position="53"/>
    </location>
</feature>
<evidence type="ECO:0000256" key="1">
    <source>
        <dbReference type="SAM" id="Phobius"/>
    </source>
</evidence>
<dbReference type="Proteomes" id="UP000075683">
    <property type="component" value="Unassembled WGS sequence"/>
</dbReference>
<evidence type="ECO:0000313" key="3">
    <source>
        <dbReference type="EMBL" id="KYD22657.1"/>
    </source>
</evidence>
<dbReference type="EMBL" id="LQYT01000009">
    <property type="protein sequence ID" value="KYD22657.1"/>
    <property type="molecule type" value="Genomic_DNA"/>
</dbReference>
<dbReference type="OrthoDB" id="2989144at2"/>
<evidence type="ECO:0000313" key="4">
    <source>
        <dbReference type="Proteomes" id="UP000075683"/>
    </source>
</evidence>
<reference evidence="3 4" key="1">
    <citation type="submission" date="2016-01" db="EMBL/GenBank/DDBJ databases">
        <title>Draft Genome Sequences of Seven Thermophilic Sporeformers Isolated from Foods.</title>
        <authorList>
            <person name="Berendsen E.M."/>
            <person name="Wells-Bennik M.H."/>
            <person name="Krawcyk A.O."/>
            <person name="De Jong A."/>
            <person name="Holsappel S."/>
            <person name="Eijlander R.T."/>
            <person name="Kuipers O.P."/>
        </authorList>
    </citation>
    <scope>NUCLEOTIDE SEQUENCE [LARGE SCALE GENOMIC DNA]</scope>
    <source>
        <strain evidence="3 4">B4135</strain>
    </source>
</reference>
<name>A0A150MDM9_9BACI</name>
<keyword evidence="1" id="KW-1133">Transmembrane helix</keyword>
<feature type="domain" description="CAAX prenyl protease 2/Lysostaphin resistance protein A-like" evidence="2">
    <location>
        <begin position="92"/>
        <end position="179"/>
    </location>
</feature>
<dbReference type="InterPro" id="IPR003675">
    <property type="entry name" value="Rce1/LyrA-like_dom"/>
</dbReference>
<sequence length="193" mass="22687">MIIRTLFLKFLNLLILFPGIVYLIVEKWLKRKIGTTDKYVLSLSVVCLIGSIVHMDPYFFGIAGISLLAVFQVFIETKSANLIRAELLKKKFLICTLIVIPVLEEFIFRYMIYRLLLSREIPEHFYVILSSLTFAFLHYYKLKEKSFYKFVFGVVLAVIFLLSKNLFMTIFVHIAFNVLVYLIKYTESYQGFE</sequence>
<comment type="caution">
    <text evidence="3">The sequence shown here is derived from an EMBL/GenBank/DDBJ whole genome shotgun (WGS) entry which is preliminary data.</text>
</comment>
<evidence type="ECO:0000259" key="2">
    <source>
        <dbReference type="Pfam" id="PF02517"/>
    </source>
</evidence>